<dbReference type="RefSeq" id="WP_004329033.1">
    <property type="nucleotide sequence ID" value="NZ_DS499579.1"/>
</dbReference>
<gene>
    <name evidence="3" type="ORF">ALIPUT_00203</name>
</gene>
<evidence type="ECO:0000313" key="4">
    <source>
        <dbReference type="Proteomes" id="UP000005819"/>
    </source>
</evidence>
<dbReference type="OrthoDB" id="975810at2"/>
<evidence type="ECO:0000256" key="1">
    <source>
        <dbReference type="SAM" id="SignalP"/>
    </source>
</evidence>
<dbReference type="Pfam" id="PF16820">
    <property type="entry name" value="PKD_3"/>
    <property type="match status" value="2"/>
</dbReference>
<keyword evidence="1" id="KW-0732">Signal</keyword>
<dbReference type="HOGENOM" id="CLU_032634_1_0_10"/>
<reference evidence="3" key="2">
    <citation type="submission" date="2013-09" db="EMBL/GenBank/DDBJ databases">
        <title>Draft genome sequence of Alistipes putredinis (DSM 17216).</title>
        <authorList>
            <person name="Sudarsanam P."/>
            <person name="Ley R."/>
            <person name="Guruge J."/>
            <person name="Turnbaugh P.J."/>
            <person name="Mahowald M."/>
            <person name="Liep D."/>
            <person name="Gordon J."/>
        </authorList>
    </citation>
    <scope>NUCLEOTIDE SEQUENCE</scope>
    <source>
        <strain evidence="3">DSM 17216</strain>
    </source>
</reference>
<dbReference type="eggNOG" id="COG3291">
    <property type="taxonomic scope" value="Bacteria"/>
</dbReference>
<protein>
    <submittedName>
        <fullName evidence="3">PKD domain protein</fullName>
    </submittedName>
</protein>
<dbReference type="EMBL" id="ABFK02000016">
    <property type="protein sequence ID" value="EDS04332.1"/>
    <property type="molecule type" value="Genomic_DNA"/>
</dbReference>
<evidence type="ECO:0000259" key="2">
    <source>
        <dbReference type="Pfam" id="PF16820"/>
    </source>
</evidence>
<feature type="domain" description="Bacteroidetes PKD-like" evidence="2">
    <location>
        <begin position="32"/>
        <end position="91"/>
    </location>
</feature>
<feature type="domain" description="Bacteroidetes PKD-like" evidence="2">
    <location>
        <begin position="237"/>
        <end position="285"/>
    </location>
</feature>
<dbReference type="PROSITE" id="PS51257">
    <property type="entry name" value="PROKAR_LIPOPROTEIN"/>
    <property type="match status" value="1"/>
</dbReference>
<dbReference type="Proteomes" id="UP000005819">
    <property type="component" value="Unassembled WGS sequence"/>
</dbReference>
<dbReference type="InterPro" id="IPR041696">
    <property type="entry name" value="PKD_3"/>
</dbReference>
<name>B0MU77_9BACT</name>
<reference evidence="3" key="1">
    <citation type="submission" date="2007-10" db="EMBL/GenBank/DDBJ databases">
        <authorList>
            <person name="Fulton L."/>
            <person name="Clifton S."/>
            <person name="Fulton B."/>
            <person name="Xu J."/>
            <person name="Minx P."/>
            <person name="Pepin K.H."/>
            <person name="Johnson M."/>
            <person name="Thiruvilangam P."/>
            <person name="Bhonagiri V."/>
            <person name="Nash W.E."/>
            <person name="Mardis E.R."/>
            <person name="Wilson R.K."/>
        </authorList>
    </citation>
    <scope>NUCLEOTIDE SEQUENCE [LARGE SCALE GENOMIC DNA]</scope>
    <source>
        <strain evidence="3">DSM 17216</strain>
    </source>
</reference>
<keyword evidence="4" id="KW-1185">Reference proteome</keyword>
<evidence type="ECO:0000313" key="3">
    <source>
        <dbReference type="EMBL" id="EDS04332.1"/>
    </source>
</evidence>
<proteinExistence type="predicted"/>
<feature type="chain" id="PRO_5002750646" evidence="1">
    <location>
        <begin position="18"/>
        <end position="616"/>
    </location>
</feature>
<sequence length="616" mass="68646">MNKIRIYFILLALTAVACNKDELITTDVEQVPIITFDTDPAVYPVKVGREFTITPSYQFVDRAVYSWKLEETGKIISTEPQLTYRFDSGNEISEGVNGYYIDLEVTTPNGTTVETVLVEVQELLPPLISFPMQTDGLEVVKGRKYEFAPTVQSAENSTFLWTLRRPGAAEAEPVGDEAVYEFCEEIAGTYEVSLRTENEDGSDEMTIEVEVVDALAVSVTAVPIGRKYDGLTRTVSLDRTITLRPFIWNGTNPKFSWTIDGQEVGTELSYTYTPTETGIKKIVFTVTDTTDEPEMTLSKCITRTNETRATLEFTVECHSEEESHRRPASGASSATWDRVYEYTPAPGQFINELVSGGFTGTETSPEAAVAYAEERMKKNTWVSLGGWGGYIVVGFDHSIDNSSSGYKGGYNFSITGNAFKGSSEPGIVYVMQDTNGNTLPDDEWYELKGSEYGKEETVQDYAVTYYRPTYSGADVQWKDNQGVKGKIDYLKQYHDQPSYYPAWIGTDSYTLYGPCLKSRTYDQSGNGSYWVNGEYDWGYADNFGNDRLSEDDNAAAGAMKVYFKISNAVDKNGQPANLKYIDFIRVQTGVNAKAGWLGENSTEVFGFTDENINQGK</sequence>
<organism evidence="3 4">
    <name type="scientific">Alistipes putredinis DSM 17216</name>
    <dbReference type="NCBI Taxonomy" id="445970"/>
    <lineage>
        <taxon>Bacteria</taxon>
        <taxon>Pseudomonadati</taxon>
        <taxon>Bacteroidota</taxon>
        <taxon>Bacteroidia</taxon>
        <taxon>Bacteroidales</taxon>
        <taxon>Rikenellaceae</taxon>
        <taxon>Alistipes</taxon>
    </lineage>
</organism>
<feature type="signal peptide" evidence="1">
    <location>
        <begin position="1"/>
        <end position="17"/>
    </location>
</feature>
<dbReference type="AlphaFoldDB" id="B0MU77"/>
<dbReference type="GeneID" id="73803300"/>
<accession>B0MU77</accession>
<comment type="caution">
    <text evidence="3">The sequence shown here is derived from an EMBL/GenBank/DDBJ whole genome shotgun (WGS) entry which is preliminary data.</text>
</comment>